<comment type="caution">
    <text evidence="13">The sequence shown here is derived from an EMBL/GenBank/DDBJ whole genome shotgun (WGS) entry which is preliminary data.</text>
</comment>
<dbReference type="SMART" id="SM00242">
    <property type="entry name" value="MYSc"/>
    <property type="match status" value="1"/>
</dbReference>
<feature type="region of interest" description="Disordered" evidence="10">
    <location>
        <begin position="2309"/>
        <end position="2343"/>
    </location>
</feature>
<dbReference type="PANTHER" id="PTHR13140:SF857">
    <property type="entry name" value="MYOSIN-11"/>
    <property type="match status" value="1"/>
</dbReference>
<name>A0AAD5YV03_9AGAR</name>
<dbReference type="GO" id="GO:0005737">
    <property type="term" value="C:cytoplasm"/>
    <property type="evidence" value="ECO:0007669"/>
    <property type="project" value="UniProtKB-ARBA"/>
</dbReference>
<keyword evidence="7 8" id="KW-0009">Actin-binding</keyword>
<dbReference type="EMBL" id="JANIEX010000097">
    <property type="protein sequence ID" value="KAJ3573604.1"/>
    <property type="molecule type" value="Genomic_DNA"/>
</dbReference>
<keyword evidence="3 8" id="KW-0067">ATP-binding</keyword>
<sequence>MAANRPAAAADAARQPAQVWVPDIKEGYLAGLVLSEDEDAAVVELEGGEVRRVPYDSLFKMNPPKFDRVEDIADLTFLNEASVVHNLRLRYYSGAIYTYSGLFLVAINPYQNLPLYTDVIIQQYRNKRRDDNPPHIFAVAERAWVNMGDERENQSILITGESGAGKTESTKKVIQYLAAIATDTQAPVQPTHTRNGTIGSTATMPSMGLSKNVTRKGHFPSNSVSTTGPQMTSKGRLGLLERQILQANPILEAFGNAQTQRNNNSSRFGKFVRISFAPDGSIAGANIDWYLLEKSRVVYRNEAERNFHVFYQLLAGGGALKDELLLDGDVENYEFLNKSRREIDGIDDSVEWNALKVALDVVGFTPQEQFDLFRIVAAVLHIGNIIINSTRADDATMQDTSQAERACHLLGIPLAEFTRAVLRPRALAGREWVTQARTRRQALDELAALCKTLYEKSFGALVDHINRALDRPSSKSTFIGVLDIAGFEIFEVNGYEQLLINYTNEKLQQFFNHHMFILEQEEYARQNIKWDYVNFGLDLQPTIDLIESTGNTIGILSCLDEECIMPKATDITFTNKLHALWASDEEREEERHPGKDKYEPTRFEQGFIIQHYAAKVEYRTDGWLEKNKDPLNDNLTRVLAASSEPYIATLFAEYGDLPVPGGPNNPFTAGKKRTLKKGAFRTVGQRHKEQLSNLMSQLRSTQPHFVRCIVPNNFKKPHRIDVPLVLDQLRCNGVLEGIRIARLGYPNRLPFVEFRQRYEILTPGIIPRGYMDGREACRRMVSFLELDESIFKIGTSKIFFKAGVLAELEERRDMLLYDMFTRIQASARMWTARRQMKKILNRAIAIRTIQRNARVYNELREWPWWQLYTKVRPLLAATRSDEELRKKEAELMLIKERAERDKKEKESLENLKMSLESEKRKVEEALEAERALALDKDALLERSKKRESELEEEVNALQSDLDLLDSQLDRAMKLQKESEEKYESLKEAFDQAAEHLVRMETEQKEWAEREAELVEELSRAREECDTLLNNQEELRKVGEELKNIAVQQEEDLGRTRERLDSSIRELESRLEMEQKTKESLKNKSSLLEDEARLAKEQLAEVTRSATEYSDMISKKEEQIRVLSRDLENFRVDGTRRQQDIAELRSQKSSLEAQLKAERQDLAQEQSIRTTLQKELDDLRSLLQAKTSEETRRNEVEKSKEAELADLRNQVSELKHELAEVRRAALDAQSKLELERTNAIREHKSLESSYNSLLKREGDASSQLARMKTEFSEVEKSKRSMESELQTLRTRQIEIDGQFSEAVKNKENLERQLNIAQARYKDFEDVVLEHQREKENNVRQLEATRKDLETQSTKRAELEKFCSGQKAELAKLKDRNIKLDRELNKALKDLKDREWEVKQLESKQDKTIVEHVHVLEEAKRVTDRQLAEAQLELQKNQSYIRSLEKTRGRLMMEAEDLTRETEKEKLELRQKEKNIKLQEERASRALADVEKERRARDTAALEAQRLRSELEGARNQANELAEHLTFVQRAKENLESELERLADESINTDSLSRVQRQYETRITQLEEQLEEAEMAKTTAAKIRENIERQHAEIRRLVMQSGPRDSDFQNRLLQELKSADNMLEREMNRKTPRRSGAHELQTLNNLSTPTKNKLPPSAPTTPSVDREAQQARANSDRQVQALKQHVQVLELQMAASDRVRHHLEMSLRELTAELENTDGSKQFLQQYRARLTEENTRLAELLKDEADARRTAEAAQVEGIQAMWAKFQKTIASERDSYSRLEESRKALLVQQRNAQAEIEAQKGHIREFTHAKKQLQKEVADLREQLEGTKNEASNARRQLQKKLQDDELKSTTSAAAESELKAAIQSYQQKEQGYSERLEATEIARATAARGEAHARRALETAEKALAEAKAEGEATKRRLHSAEKKLRSMESKLEEEGREASDLAVFQKRLEEELEDEREQHQKDLAERDFTIDQTRKKYQAELAQLSEELQSQRDSLSRLREENRKIRSDFDELQLRYDDEVYNSGGWKKEKERMETKIKDITKAFEASTHAQGEQQAQIVALHQQVRELRAVLDDAEAERSMLSKARRALQAELETIKIDHVDTNRTMSDTEFQRLQLKKQDLERTLEEQGDRVAHALDRMKKAEAYATECFNELERVRKENSTLDRQNAQLEKQVKELNVRIVDLETKSYANSPRPATISRRVDNRIEELTNQLNQSSREKSTLGRSAEKLAKDAKFQQSELERTKVKFEEERKEYEARIQDLRNALDTVQTKEHELQAANRRVTREAVDYKQRNLNLEREVERLQNRLERPAPSAIGSPHSSPRKRTSRVPLSNGLLDQPLFIPQPTKTELRVHNAFQKTVQRNRKGVNKYDRFIGQLEERRVSFKHEMHHVAQKGRLTLLWRVRKLIKKEFGENYWVDTFGSSKYGAASANSDMDLIILDNERRTGFNPYAPNKLPNVYNIKKLASTLRKDGFINVKAIPATVPIVKFKDKATGIQCDINVNDQPGYWNSILIREYARCSPSFLPMVTAIKLWAKPLGLNSPSPERAGELVTFSSYALALMTIAFMQSRQLLPNLQDNVRNLEERPFWNRKPIYLCDMRFKKKEHSILSFRRDPDANVIALLADWFELWSNFNPENQMVDIRLGGILPRVSPEPLAIESSSEELEPLDQLVELFDQRASGSEIPEEPIIEQEDSVDAKADPTAEASGPGLLEPTSRILSFVYGTLAKISRVACLIISKMNADKLEQHCEEEHPLRGLRVTDEDFAFVRPDRVFGLEIKDKSG</sequence>
<feature type="region of interest" description="Disordered" evidence="10">
    <location>
        <begin position="2694"/>
        <end position="2715"/>
    </location>
</feature>
<dbReference type="Pfam" id="PF00063">
    <property type="entry name" value="Myosin_head"/>
    <property type="match status" value="1"/>
</dbReference>
<dbReference type="InterPro" id="IPR036961">
    <property type="entry name" value="Kinesin_motor_dom_sf"/>
</dbReference>
<dbReference type="FunFam" id="1.10.10.820:FF:000001">
    <property type="entry name" value="Myosin heavy chain"/>
    <property type="match status" value="1"/>
</dbReference>
<dbReference type="GO" id="GO:0005524">
    <property type="term" value="F:ATP binding"/>
    <property type="evidence" value="ECO:0007669"/>
    <property type="project" value="UniProtKB-UniRule"/>
</dbReference>
<reference evidence="13" key="1">
    <citation type="submission" date="2022-07" db="EMBL/GenBank/DDBJ databases">
        <title>Genome Sequence of Leucocoprinus birnbaumii.</title>
        <authorList>
            <person name="Buettner E."/>
        </authorList>
    </citation>
    <scope>NUCLEOTIDE SEQUENCE</scope>
    <source>
        <strain evidence="13">VT141</strain>
    </source>
</reference>
<dbReference type="PROSITE" id="PS51456">
    <property type="entry name" value="MYOSIN_MOTOR"/>
    <property type="match status" value="1"/>
</dbReference>
<feature type="domain" description="Myosin N-terminal SH3-like" evidence="12">
    <location>
        <begin position="14"/>
        <end position="63"/>
    </location>
</feature>
<dbReference type="InterPro" id="IPR043519">
    <property type="entry name" value="NT_sf"/>
</dbReference>
<evidence type="ECO:0000256" key="4">
    <source>
        <dbReference type="ARBA" id="ARBA00023054"/>
    </source>
</evidence>
<feature type="binding site" evidence="8">
    <location>
        <begin position="160"/>
        <end position="167"/>
    </location>
    <ligand>
        <name>ATP</name>
        <dbReference type="ChEBI" id="CHEBI:30616"/>
    </ligand>
</feature>
<feature type="coiled-coil region" evidence="9">
    <location>
        <begin position="884"/>
        <end position="1230"/>
    </location>
</feature>
<dbReference type="InterPro" id="IPR008989">
    <property type="entry name" value="Myosin_S1_N"/>
</dbReference>
<dbReference type="CDD" id="cd05402">
    <property type="entry name" value="NT_PAP_TUTase"/>
    <property type="match status" value="1"/>
</dbReference>
<keyword evidence="2 8" id="KW-0547">Nucleotide-binding</keyword>
<dbReference type="PANTHER" id="PTHR13140">
    <property type="entry name" value="MYOSIN"/>
    <property type="match status" value="1"/>
</dbReference>
<dbReference type="SUPFAM" id="SSF81301">
    <property type="entry name" value="Nucleotidyltransferase"/>
    <property type="match status" value="1"/>
</dbReference>
<evidence type="ECO:0000259" key="11">
    <source>
        <dbReference type="PROSITE" id="PS51456"/>
    </source>
</evidence>
<dbReference type="Gene3D" id="1.20.58.530">
    <property type="match status" value="1"/>
</dbReference>
<comment type="similarity">
    <text evidence="1 8">Belongs to the TRAFAC class myosin-kinesin ATPase superfamily. Myosin family.</text>
</comment>
<keyword evidence="5 8" id="KW-0518">Myosin</keyword>
<evidence type="ECO:0000256" key="8">
    <source>
        <dbReference type="PROSITE-ProRule" id="PRU00782"/>
    </source>
</evidence>
<dbReference type="InterPro" id="IPR027417">
    <property type="entry name" value="P-loop_NTPase"/>
</dbReference>
<dbReference type="InterPro" id="IPR001609">
    <property type="entry name" value="Myosin_head_motor_dom-like"/>
</dbReference>
<dbReference type="GO" id="GO:0000146">
    <property type="term" value="F:microfilament motor activity"/>
    <property type="evidence" value="ECO:0007669"/>
    <property type="project" value="TreeGrafter"/>
</dbReference>
<organism evidence="13 14">
    <name type="scientific">Leucocoprinus birnbaumii</name>
    <dbReference type="NCBI Taxonomy" id="56174"/>
    <lineage>
        <taxon>Eukaryota</taxon>
        <taxon>Fungi</taxon>
        <taxon>Dikarya</taxon>
        <taxon>Basidiomycota</taxon>
        <taxon>Agaricomycotina</taxon>
        <taxon>Agaricomycetes</taxon>
        <taxon>Agaricomycetidae</taxon>
        <taxon>Agaricales</taxon>
        <taxon>Agaricineae</taxon>
        <taxon>Agaricaceae</taxon>
        <taxon>Leucocoprinus</taxon>
    </lineage>
</organism>
<evidence type="ECO:0000313" key="13">
    <source>
        <dbReference type="EMBL" id="KAJ3573604.1"/>
    </source>
</evidence>
<evidence type="ECO:0000256" key="1">
    <source>
        <dbReference type="ARBA" id="ARBA00008314"/>
    </source>
</evidence>
<feature type="region of interest" description="Disordered" evidence="10">
    <location>
        <begin position="1826"/>
        <end position="1850"/>
    </location>
</feature>
<gene>
    <name evidence="13" type="ORF">NP233_g2324</name>
</gene>
<dbReference type="Pfam" id="PF22600">
    <property type="entry name" value="MTPAP-like_central"/>
    <property type="match status" value="1"/>
</dbReference>
<dbReference type="Proteomes" id="UP001213000">
    <property type="component" value="Unassembled WGS sequence"/>
</dbReference>
<keyword evidence="4 9" id="KW-0175">Coiled coil</keyword>
<dbReference type="PRINTS" id="PR00193">
    <property type="entry name" value="MYOSINHEAVY"/>
</dbReference>
<dbReference type="FunFam" id="1.20.5.4820:FF:000002">
    <property type="entry name" value="Myosin heavy chain 10"/>
    <property type="match status" value="1"/>
</dbReference>
<dbReference type="Gene3D" id="1.10.10.820">
    <property type="match status" value="1"/>
</dbReference>
<evidence type="ECO:0000256" key="3">
    <source>
        <dbReference type="ARBA" id="ARBA00022840"/>
    </source>
</evidence>
<dbReference type="GO" id="GO:0007015">
    <property type="term" value="P:actin filament organization"/>
    <property type="evidence" value="ECO:0007669"/>
    <property type="project" value="TreeGrafter"/>
</dbReference>
<evidence type="ECO:0000256" key="7">
    <source>
        <dbReference type="ARBA" id="ARBA00023203"/>
    </source>
</evidence>
<dbReference type="SUPFAM" id="SSF52540">
    <property type="entry name" value="P-loop containing nucleoside triphosphate hydrolases"/>
    <property type="match status" value="1"/>
</dbReference>
<evidence type="ECO:0000313" key="14">
    <source>
        <dbReference type="Proteomes" id="UP001213000"/>
    </source>
</evidence>
<proteinExistence type="inferred from homology"/>
<feature type="compositionally biased region" description="Polar residues" evidence="10">
    <location>
        <begin position="1639"/>
        <end position="1649"/>
    </location>
</feature>
<dbReference type="Gene3D" id="3.30.460.10">
    <property type="entry name" value="Beta Polymerase, domain 2"/>
    <property type="match status" value="1"/>
</dbReference>
<evidence type="ECO:0008006" key="15">
    <source>
        <dbReference type="Google" id="ProtNLM"/>
    </source>
</evidence>
<dbReference type="GO" id="GO:0051015">
    <property type="term" value="F:actin filament binding"/>
    <property type="evidence" value="ECO:0007669"/>
    <property type="project" value="InterPro"/>
</dbReference>
<evidence type="ECO:0000256" key="5">
    <source>
        <dbReference type="ARBA" id="ARBA00023123"/>
    </source>
</evidence>
<feature type="region of interest" description="Disordered" evidence="10">
    <location>
        <begin position="188"/>
        <end position="207"/>
    </location>
</feature>
<protein>
    <recommendedName>
        <fullName evidence="15">Nonmuscle myosin heavy chain b</fullName>
    </recommendedName>
</protein>
<dbReference type="Gene3D" id="2.30.30.360">
    <property type="entry name" value="Myosin S1 fragment, N-terminal"/>
    <property type="match status" value="1"/>
</dbReference>
<dbReference type="InterPro" id="IPR054708">
    <property type="entry name" value="MTPAP-like_central"/>
</dbReference>
<dbReference type="InterPro" id="IPR004009">
    <property type="entry name" value="SH3_Myosin"/>
</dbReference>
<accession>A0AAD5YV03</accession>
<dbReference type="PROSITE" id="PS50096">
    <property type="entry name" value="IQ"/>
    <property type="match status" value="1"/>
</dbReference>
<dbReference type="Gene3D" id="1.10.1410.10">
    <property type="match status" value="1"/>
</dbReference>
<feature type="region of interest" description="Disordered" evidence="10">
    <location>
        <begin position="1625"/>
        <end position="1674"/>
    </location>
</feature>
<keyword evidence="14" id="KW-1185">Reference proteome</keyword>
<dbReference type="Gene3D" id="1.20.5.4820">
    <property type="match status" value="1"/>
</dbReference>
<dbReference type="GO" id="GO:0016020">
    <property type="term" value="C:membrane"/>
    <property type="evidence" value="ECO:0007669"/>
    <property type="project" value="TreeGrafter"/>
</dbReference>
<dbReference type="SUPFAM" id="SSF81631">
    <property type="entry name" value="PAP/OAS1 substrate-binding domain"/>
    <property type="match status" value="1"/>
</dbReference>
<evidence type="ECO:0000259" key="12">
    <source>
        <dbReference type="PROSITE" id="PS51844"/>
    </source>
</evidence>
<evidence type="ECO:0000256" key="9">
    <source>
        <dbReference type="SAM" id="Coils"/>
    </source>
</evidence>
<feature type="domain" description="Myosin motor" evidence="11">
    <location>
        <begin position="67"/>
        <end position="813"/>
    </location>
</feature>
<feature type="region of interest" description="Actin-binding" evidence="8">
    <location>
        <begin position="691"/>
        <end position="713"/>
    </location>
</feature>
<dbReference type="GO" id="GO:0016779">
    <property type="term" value="F:nucleotidyltransferase activity"/>
    <property type="evidence" value="ECO:0007669"/>
    <property type="project" value="UniProtKB-ARBA"/>
</dbReference>
<dbReference type="GO" id="GO:0010605">
    <property type="term" value="P:negative regulation of macromolecule metabolic process"/>
    <property type="evidence" value="ECO:0007669"/>
    <property type="project" value="UniProtKB-ARBA"/>
</dbReference>
<dbReference type="Pfam" id="PF02736">
    <property type="entry name" value="Myosin_N"/>
    <property type="match status" value="1"/>
</dbReference>
<keyword evidence="6 8" id="KW-0505">Motor protein</keyword>
<dbReference type="Gene3D" id="3.40.850.10">
    <property type="entry name" value="Kinesin motor domain"/>
    <property type="match status" value="1"/>
</dbReference>
<dbReference type="GO" id="GO:0016459">
    <property type="term" value="C:myosin complex"/>
    <property type="evidence" value="ECO:0007669"/>
    <property type="project" value="UniProtKB-KW"/>
</dbReference>
<evidence type="ECO:0000256" key="2">
    <source>
        <dbReference type="ARBA" id="ARBA00022741"/>
    </source>
</evidence>
<evidence type="ECO:0000256" key="10">
    <source>
        <dbReference type="SAM" id="MobiDB-lite"/>
    </source>
</evidence>
<dbReference type="Gene3D" id="1.20.120.720">
    <property type="entry name" value="Myosin VI head, motor domain, U50 subdomain"/>
    <property type="match status" value="1"/>
</dbReference>
<dbReference type="PROSITE" id="PS51844">
    <property type="entry name" value="SH3_LIKE"/>
    <property type="match status" value="1"/>
</dbReference>
<dbReference type="CDD" id="cd01377">
    <property type="entry name" value="MYSc_class_II"/>
    <property type="match status" value="1"/>
</dbReference>
<feature type="region of interest" description="Disordered" evidence="10">
    <location>
        <begin position="1908"/>
        <end position="1942"/>
    </location>
</feature>
<evidence type="ECO:0000256" key="6">
    <source>
        <dbReference type="ARBA" id="ARBA00023175"/>
    </source>
</evidence>